<dbReference type="Proteomes" id="UP001320148">
    <property type="component" value="Chromosome"/>
</dbReference>
<feature type="transmembrane region" description="Helical" evidence="5">
    <location>
        <begin position="76"/>
        <end position="94"/>
    </location>
</feature>
<dbReference type="Pfam" id="PF04932">
    <property type="entry name" value="Wzy_C"/>
    <property type="match status" value="1"/>
</dbReference>
<dbReference type="InterPro" id="IPR051533">
    <property type="entry name" value="WaaL-like"/>
</dbReference>
<organism evidence="7 8">
    <name type="scientific">Desulfoluna limicola</name>
    <dbReference type="NCBI Taxonomy" id="2810562"/>
    <lineage>
        <taxon>Bacteria</taxon>
        <taxon>Pseudomonadati</taxon>
        <taxon>Thermodesulfobacteriota</taxon>
        <taxon>Desulfobacteria</taxon>
        <taxon>Desulfobacterales</taxon>
        <taxon>Desulfolunaceae</taxon>
        <taxon>Desulfoluna</taxon>
    </lineage>
</organism>
<comment type="subcellular location">
    <subcellularLocation>
        <location evidence="1">Membrane</location>
        <topology evidence="1">Multi-pass membrane protein</topology>
    </subcellularLocation>
</comment>
<sequence>MDKIVLFPLIISALLLTSRSPREVFILSFLPALTFFPAYFNVKVVSGVPELYFWSAALIPILAAWALNGFDGYEPHWIDLFIFAYVFAIFFAQWSNSTYKISQKIIFNNLMGICFPYMLVRSYAVDREALISLIRAMTIVGAIVAFLNAIEFRMFVNHFDEHLRRLWPTYVVWDTGMVMSRWGFKRALGPFSHPIVAGYVFALIAPLAIWCYNQGHYPTKRKGQLIVGLNILGIFVSISRAPIIGFLLGLAVIYYGWNKNRAAILTAVTITGTILLIIIVPKFIDYIAVTRATATTEAQRNVAYRKEMWQAYSEVVMERPFAGWGRFSVPSVKGMKSIDAEYLGVALASGVIVLSFYLVFLFGMLIRMIRYAQKTAYDDPWGRLAWCLIAGWVCAIFSQATVYSGAQSVQYLYMLGGIGQILILTRPRTATAMGPLPERLPVSRFGFARVL</sequence>
<evidence type="ECO:0000259" key="6">
    <source>
        <dbReference type="Pfam" id="PF04932"/>
    </source>
</evidence>
<gene>
    <name evidence="7" type="ORF">DSLASN_08360</name>
</gene>
<feature type="transmembrane region" description="Helical" evidence="5">
    <location>
        <begin position="106"/>
        <end position="124"/>
    </location>
</feature>
<keyword evidence="2 5" id="KW-0812">Transmembrane</keyword>
<feature type="transmembrane region" description="Helical" evidence="5">
    <location>
        <begin position="262"/>
        <end position="284"/>
    </location>
</feature>
<dbReference type="PANTHER" id="PTHR37422:SF13">
    <property type="entry name" value="LIPOPOLYSACCHARIDE BIOSYNTHESIS PROTEIN PA4999-RELATED"/>
    <property type="match status" value="1"/>
</dbReference>
<keyword evidence="3 5" id="KW-1133">Transmembrane helix</keyword>
<feature type="transmembrane region" description="Helical" evidence="5">
    <location>
        <begin position="342"/>
        <end position="363"/>
    </location>
</feature>
<evidence type="ECO:0000256" key="3">
    <source>
        <dbReference type="ARBA" id="ARBA00022989"/>
    </source>
</evidence>
<name>A0ABN6EZS9_9BACT</name>
<protein>
    <recommendedName>
        <fullName evidence="6">O-antigen ligase-related domain-containing protein</fullName>
    </recommendedName>
</protein>
<feature type="transmembrane region" description="Helical" evidence="5">
    <location>
        <begin position="25"/>
        <end position="42"/>
    </location>
</feature>
<feature type="transmembrane region" description="Helical" evidence="5">
    <location>
        <begin position="229"/>
        <end position="255"/>
    </location>
</feature>
<feature type="transmembrane region" description="Helical" evidence="5">
    <location>
        <begin position="51"/>
        <end position="70"/>
    </location>
</feature>
<evidence type="ECO:0000313" key="8">
    <source>
        <dbReference type="Proteomes" id="UP001320148"/>
    </source>
</evidence>
<feature type="transmembrane region" description="Helical" evidence="5">
    <location>
        <begin position="187"/>
        <end position="209"/>
    </location>
</feature>
<accession>A0ABN6EZS9</accession>
<dbReference type="InterPro" id="IPR007016">
    <property type="entry name" value="O-antigen_ligase-rel_domated"/>
</dbReference>
<feature type="transmembrane region" description="Helical" evidence="5">
    <location>
        <begin position="384"/>
        <end position="402"/>
    </location>
</feature>
<proteinExistence type="predicted"/>
<keyword evidence="4 5" id="KW-0472">Membrane</keyword>
<dbReference type="EMBL" id="AP024488">
    <property type="protein sequence ID" value="BCS95204.1"/>
    <property type="molecule type" value="Genomic_DNA"/>
</dbReference>
<dbReference type="PANTHER" id="PTHR37422">
    <property type="entry name" value="TEICHURONIC ACID BIOSYNTHESIS PROTEIN TUAE"/>
    <property type="match status" value="1"/>
</dbReference>
<feature type="domain" description="O-antigen ligase-related" evidence="6">
    <location>
        <begin position="227"/>
        <end position="357"/>
    </location>
</feature>
<reference evidence="7 8" key="1">
    <citation type="submission" date="2021-02" db="EMBL/GenBank/DDBJ databases">
        <title>Complete genome of Desulfoluna sp. strain ASN36.</title>
        <authorList>
            <person name="Takahashi A."/>
            <person name="Kojima H."/>
            <person name="Fukui M."/>
        </authorList>
    </citation>
    <scope>NUCLEOTIDE SEQUENCE [LARGE SCALE GENOMIC DNA]</scope>
    <source>
        <strain evidence="7 8">ASN36</strain>
    </source>
</reference>
<evidence type="ECO:0000256" key="5">
    <source>
        <dbReference type="SAM" id="Phobius"/>
    </source>
</evidence>
<evidence type="ECO:0000256" key="4">
    <source>
        <dbReference type="ARBA" id="ARBA00023136"/>
    </source>
</evidence>
<keyword evidence="8" id="KW-1185">Reference proteome</keyword>
<dbReference type="RefSeq" id="WP_236891476.1">
    <property type="nucleotide sequence ID" value="NZ_AP024488.1"/>
</dbReference>
<feature type="transmembrane region" description="Helical" evidence="5">
    <location>
        <begin position="130"/>
        <end position="150"/>
    </location>
</feature>
<evidence type="ECO:0000256" key="2">
    <source>
        <dbReference type="ARBA" id="ARBA00022692"/>
    </source>
</evidence>
<evidence type="ECO:0000256" key="1">
    <source>
        <dbReference type="ARBA" id="ARBA00004141"/>
    </source>
</evidence>
<evidence type="ECO:0000313" key="7">
    <source>
        <dbReference type="EMBL" id="BCS95204.1"/>
    </source>
</evidence>